<keyword evidence="7" id="KW-1185">Reference proteome</keyword>
<dbReference type="EMBL" id="VFOP01000001">
    <property type="protein sequence ID" value="TQL52361.1"/>
    <property type="molecule type" value="Genomic_DNA"/>
</dbReference>
<sequence>MNRSTHTPARSRHTRSRVATRLVGAGAAAMVAVGLGAASASASGYDPGVWDDVAQCESSGDWHINTGNGFYGGLQFHPATWNGFGGGEYAGYAHQASKAEQIAVARRVLYTQGPGAWPVCSVQAGLTTTNGGADPDAQPGDGGTPPEEPAPPEDPPATPPGEVTRYVSANYAANVRSGPGEQYAVVGSEPRGTEVSGELHSSGWLNLGDDRWIGPAVLSEYPV</sequence>
<feature type="signal peptide" evidence="4">
    <location>
        <begin position="1"/>
        <end position="42"/>
    </location>
</feature>
<evidence type="ECO:0000259" key="5">
    <source>
        <dbReference type="Pfam" id="PF06737"/>
    </source>
</evidence>
<evidence type="ECO:0000256" key="1">
    <source>
        <dbReference type="ARBA" id="ARBA00010830"/>
    </source>
</evidence>
<keyword evidence="4" id="KW-0732">Signal</keyword>
<dbReference type="SUPFAM" id="SSF53955">
    <property type="entry name" value="Lysozyme-like"/>
    <property type="match status" value="1"/>
</dbReference>
<proteinExistence type="inferred from homology"/>
<dbReference type="RefSeq" id="WP_170230819.1">
    <property type="nucleotide sequence ID" value="NZ_BAAAIK010000001.1"/>
</dbReference>
<feature type="chain" id="PRO_5038357402" evidence="4">
    <location>
        <begin position="43"/>
        <end position="223"/>
    </location>
</feature>
<protein>
    <submittedName>
        <fullName evidence="6">Transglycosylase-like protein with SLT domain</fullName>
    </submittedName>
</protein>
<gene>
    <name evidence="6" type="ORF">FB467_3542</name>
</gene>
<accession>A0A542YWE2</accession>
<reference evidence="6 7" key="1">
    <citation type="submission" date="2019-06" db="EMBL/GenBank/DDBJ databases">
        <title>Sequencing the genomes of 1000 actinobacteria strains.</title>
        <authorList>
            <person name="Klenk H.-P."/>
        </authorList>
    </citation>
    <scope>NUCLEOTIDE SEQUENCE [LARGE SCALE GENOMIC DNA]</scope>
    <source>
        <strain evidence="6 7">DSM 12335</strain>
    </source>
</reference>
<dbReference type="AlphaFoldDB" id="A0A542YWE2"/>
<comment type="similarity">
    <text evidence="1">Belongs to the transglycosylase family. Rpf subfamily.</text>
</comment>
<evidence type="ECO:0000256" key="2">
    <source>
        <dbReference type="ARBA" id="ARBA00022801"/>
    </source>
</evidence>
<feature type="domain" description="Resuscitation-promoting factor core lysozyme-like" evidence="5">
    <location>
        <begin position="49"/>
        <end position="120"/>
    </location>
</feature>
<comment type="caution">
    <text evidence="6">The sequence shown here is derived from an EMBL/GenBank/DDBJ whole genome shotgun (WGS) entry which is preliminary data.</text>
</comment>
<dbReference type="InterPro" id="IPR023346">
    <property type="entry name" value="Lysozyme-like_dom_sf"/>
</dbReference>
<keyword evidence="2" id="KW-0378">Hydrolase</keyword>
<dbReference type="CDD" id="cd13925">
    <property type="entry name" value="RPF"/>
    <property type="match status" value="1"/>
</dbReference>
<dbReference type="GO" id="GO:0016787">
    <property type="term" value="F:hydrolase activity"/>
    <property type="evidence" value="ECO:0007669"/>
    <property type="project" value="UniProtKB-KW"/>
</dbReference>
<name>A0A542YWE2_9MICO</name>
<dbReference type="Pfam" id="PF06737">
    <property type="entry name" value="Transglycosylas"/>
    <property type="match status" value="1"/>
</dbReference>
<feature type="compositionally biased region" description="Pro residues" evidence="3">
    <location>
        <begin position="146"/>
        <end position="159"/>
    </location>
</feature>
<evidence type="ECO:0000313" key="7">
    <source>
        <dbReference type="Proteomes" id="UP000319516"/>
    </source>
</evidence>
<dbReference type="InterPro" id="IPR010618">
    <property type="entry name" value="RPF"/>
</dbReference>
<feature type="region of interest" description="Disordered" evidence="3">
    <location>
        <begin position="126"/>
        <end position="162"/>
    </location>
</feature>
<evidence type="ECO:0000256" key="4">
    <source>
        <dbReference type="SAM" id="SignalP"/>
    </source>
</evidence>
<evidence type="ECO:0000256" key="3">
    <source>
        <dbReference type="SAM" id="MobiDB-lite"/>
    </source>
</evidence>
<dbReference type="Proteomes" id="UP000319516">
    <property type="component" value="Unassembled WGS sequence"/>
</dbReference>
<organism evidence="6 7">
    <name type="scientific">Ornithinicoccus hortensis</name>
    <dbReference type="NCBI Taxonomy" id="82346"/>
    <lineage>
        <taxon>Bacteria</taxon>
        <taxon>Bacillati</taxon>
        <taxon>Actinomycetota</taxon>
        <taxon>Actinomycetes</taxon>
        <taxon>Micrococcales</taxon>
        <taxon>Intrasporangiaceae</taxon>
        <taxon>Ornithinicoccus</taxon>
    </lineage>
</organism>
<evidence type="ECO:0000313" key="6">
    <source>
        <dbReference type="EMBL" id="TQL52361.1"/>
    </source>
</evidence>
<dbReference type="Gene3D" id="1.10.530.10">
    <property type="match status" value="1"/>
</dbReference>